<dbReference type="Bgee" id="ENSG00000104859">
    <property type="expression patterns" value="Expressed in adenohypophysis and 192 other cell types or tissues"/>
</dbReference>
<dbReference type="Proteomes" id="UP000005640">
    <property type="component" value="Chromosome 19"/>
</dbReference>
<dbReference type="PANTHER" id="PTHR13161:SF4">
    <property type="entry name" value="CLK4-ASSOCIATING SERINE_ARGININE RICH PROTEIN"/>
    <property type="match status" value="1"/>
</dbReference>
<sequence length="131" mass="16037">PKLTPQEKLKLRMQKALNRQFKADKKAAQEKMIQQEHERQEREDELRAMARKIRMKVLEAPALPEFSVSSVPGQMLMPCLRRERERREKEREEWERQYSRQSRSPSPRYSREYSSSRRRSRSRSRSPHYRH</sequence>
<dbReference type="OpenTargets" id="ENSG00000104859"/>
<feature type="coiled-coil region" evidence="1">
    <location>
        <begin position="18"/>
        <end position="52"/>
    </location>
</feature>
<dbReference type="VEuPathDB" id="HostDB:ENSG00000104859"/>
<dbReference type="EMBL" id="KF456584">
    <property type="status" value="NOT_ANNOTATED_CDS"/>
    <property type="molecule type" value="Genomic_DNA"/>
</dbReference>
<reference evidence="3 4" key="1">
    <citation type="journal article" date="2001" name="Nature">
        <title>Initial sequencing and analysis of the human genome.</title>
        <authorList>
            <consortium name="International Human Genome Sequencing Consortium"/>
            <person name="Lander E.S."/>
            <person name="Linton L.M."/>
            <person name="Birren B."/>
            <person name="Nusbaum C."/>
            <person name="Zody M.C."/>
            <person name="Baldwin J."/>
            <person name="Devon K."/>
            <person name="Dewar K."/>
            <person name="Doyle M."/>
            <person name="FitzHugh W."/>
            <person name="Funke R."/>
            <person name="Gage D."/>
            <person name="Harris K."/>
            <person name="Heaford A."/>
            <person name="Howland J."/>
            <person name="Kann L."/>
            <person name="Lehoczky J."/>
            <person name="LeVine R."/>
            <person name="McEwan P."/>
            <person name="McKernan K."/>
            <person name="Meldrim J."/>
            <person name="Mesirov J.P."/>
            <person name="Miranda C."/>
            <person name="Morris W."/>
            <person name="Naylor J."/>
            <person name="Raymond C."/>
            <person name="Rosetti M."/>
            <person name="Santos R."/>
            <person name="Sheridan A."/>
            <person name="Sougnez C."/>
            <person name="Stange-Thomann N."/>
            <person name="Stojanovic N."/>
            <person name="Subramanian A."/>
            <person name="Wyman D."/>
            <person name="Rogers J."/>
            <person name="Sulston J."/>
            <person name="Ainscough R."/>
            <person name="Beck S."/>
            <person name="Bentley D."/>
            <person name="Burton J."/>
            <person name="Clee C."/>
            <person name="Carter N."/>
            <person name="Coulson A."/>
            <person name="Deadman R."/>
            <person name="Deloukas P."/>
            <person name="Dunham A."/>
            <person name="Dunham I."/>
            <person name="Durbin R."/>
            <person name="French L."/>
            <person name="Grafham D."/>
            <person name="Gregory S."/>
            <person name="Hubbard T."/>
            <person name="Humphray S."/>
            <person name="Hunt A."/>
            <person name="Jones M."/>
            <person name="Lloyd C."/>
            <person name="McMurray A."/>
            <person name="Matthews L."/>
            <person name="Mercer S."/>
            <person name="Milne S."/>
            <person name="Mullikin J.C."/>
            <person name="Mungall A."/>
            <person name="Plumb R."/>
            <person name="Ross M."/>
            <person name="Shownkeen R."/>
            <person name="Sims S."/>
            <person name="Waterston R.H."/>
            <person name="Wilson R.K."/>
            <person name="Hillier L.W."/>
            <person name="McPherson J.D."/>
            <person name="Marra M.A."/>
            <person name="Mardis E.R."/>
            <person name="Fulton L.A."/>
            <person name="Chinwalla A.T."/>
            <person name="Pepin K.H."/>
            <person name="Gish W.R."/>
            <person name="Chissoe S.L."/>
            <person name="Wendl M.C."/>
            <person name="Delehaunty K.D."/>
            <person name="Miner T.L."/>
            <person name="Delehaunty A."/>
            <person name="Kramer J.B."/>
            <person name="Cook L.L."/>
            <person name="Fulton R.S."/>
            <person name="Johnson D.L."/>
            <person name="Minx P.J."/>
            <person name="Clifton S.W."/>
            <person name="Hawkins T."/>
            <person name="Branscomb E."/>
            <person name="Predki P."/>
            <person name="Richardson P."/>
            <person name="Wenning S."/>
            <person name="Slezak T."/>
            <person name="Doggett N."/>
            <person name="Cheng J.F."/>
            <person name="Olsen A."/>
            <person name="Lucas S."/>
            <person name="Elkin C."/>
            <person name="Uberbacher E."/>
            <person name="Frazier M."/>
            <person name="Gibbs R.A."/>
            <person name="Muzny D.M."/>
            <person name="Scherer S.E."/>
            <person name="Bouck J.B."/>
            <person name="Sodergren E.J."/>
            <person name="Worley K.C."/>
            <person name="Rives C.M."/>
            <person name="Gorrell J.H."/>
            <person name="Metzker M.L."/>
            <person name="Naylor S.L."/>
            <person name="Kucherlapati R.S."/>
            <person name="Nelson D.L."/>
            <person name="Weinstock G.M."/>
            <person name="Sakaki Y."/>
            <person name="Fujiyama A."/>
            <person name="Hattori M."/>
            <person name="Yada T."/>
            <person name="Toyoda A."/>
            <person name="Itoh T."/>
            <person name="Kawagoe C."/>
            <person name="Watanabe H."/>
            <person name="Totoki Y."/>
            <person name="Taylor T."/>
            <person name="Weissenbach J."/>
            <person name="Heilig R."/>
            <person name="Saurin W."/>
            <person name="Artiguenave F."/>
            <person name="Brottier P."/>
            <person name="Bruls T."/>
            <person name="Pelletier E."/>
            <person name="Robert C."/>
            <person name="Wincker P."/>
            <person name="Smith D.R."/>
            <person name="Doucette-Stamm L."/>
            <person name="Rubenfield M."/>
            <person name="Weinstock K."/>
            <person name="Lee H.M."/>
            <person name="Dubois J."/>
            <person name="Rosenthal A."/>
            <person name="Platzer M."/>
            <person name="Nyakatura G."/>
            <person name="Taudien S."/>
            <person name="Rump A."/>
            <person name="Yang H."/>
            <person name="Yu J."/>
            <person name="Wang J."/>
            <person name="Huang G."/>
            <person name="Gu J."/>
            <person name="Hood L."/>
            <person name="Rowen L."/>
            <person name="Madan A."/>
            <person name="Qin S."/>
            <person name="Davis R.W."/>
            <person name="Federspiel N.A."/>
            <person name="Abola A.P."/>
            <person name="Proctor M.J."/>
            <person name="Myers R.M."/>
            <person name="Schmutz J."/>
            <person name="Dickson M."/>
            <person name="Grimwood J."/>
            <person name="Cox D.R."/>
            <person name="Olson M.V."/>
            <person name="Kaul R."/>
            <person name="Raymond C."/>
            <person name="Shimizu N."/>
            <person name="Kawasaki K."/>
            <person name="Minoshima S."/>
            <person name="Evans G.A."/>
            <person name="Athanasiou M."/>
            <person name="Schultz R."/>
            <person name="Roe B.A."/>
            <person name="Chen F."/>
            <person name="Pan H."/>
            <person name="Ramser J."/>
            <person name="Lehrach H."/>
            <person name="Reinhardt R."/>
            <person name="McCombie W.R."/>
            <person name="de la Bastide M."/>
            <person name="Dedhia N."/>
            <person name="Blocker H."/>
            <person name="Hornischer K."/>
            <person name="Nordsiek G."/>
            <person name="Agarwala R."/>
            <person name="Aravind L."/>
            <person name="Bailey J.A."/>
            <person name="Bateman A."/>
            <person name="Batzoglou S."/>
            <person name="Birney E."/>
            <person name="Bork P."/>
            <person name="Brown D.G."/>
            <person name="Burge C.B."/>
            <person name="Cerutti L."/>
            <person name="Chen H.C."/>
            <person name="Church D."/>
            <person name="Clamp M."/>
            <person name="Copley R.R."/>
            <person name="Doerks T."/>
            <person name="Eddy S.R."/>
            <person name="Eichler E.E."/>
            <person name="Furey T.S."/>
            <person name="Galagan J."/>
            <person name="Gilbert J.G."/>
            <person name="Harmon C."/>
            <person name="Hayashizaki Y."/>
            <person name="Haussler D."/>
            <person name="Hermjakob H."/>
            <person name="Hokamp K."/>
            <person name="Jang W."/>
            <person name="Johnson L.S."/>
            <person name="Jones T.A."/>
            <person name="Kasif S."/>
            <person name="Kaspryzk A."/>
            <person name="Kennedy S."/>
            <person name="Kent W.J."/>
            <person name="Kitts P."/>
            <person name="Koonin E.V."/>
            <person name="Korf I."/>
            <person name="Kulp D."/>
            <person name="Lancet D."/>
            <person name="Lowe T.M."/>
            <person name="McLysaght A."/>
            <person name="Mikkelsen T."/>
            <person name="Moran J.V."/>
            <person name="Mulder N."/>
            <person name="Pollara V.J."/>
            <person name="Ponting C.P."/>
            <person name="Schuler G."/>
            <person name="Schultz J."/>
            <person name="Slater G."/>
            <person name="Smit A.F."/>
            <person name="Stupka E."/>
            <person name="Szustakowski J."/>
            <person name="Thierry-Mieg D."/>
            <person name="Thierry-Mieg J."/>
            <person name="Wagner L."/>
            <person name="Wallis J."/>
            <person name="Wheeler R."/>
            <person name="Williams A."/>
            <person name="Wolf Y.I."/>
            <person name="Wolfe K.H."/>
            <person name="Yang S.P."/>
            <person name="Yeh R.F."/>
            <person name="Collins F."/>
            <person name="Guyer M.S."/>
            <person name="Peterson J."/>
            <person name="Felsenfeld A."/>
            <person name="Wetterstrand K.A."/>
            <person name="Patrinos A."/>
            <person name="Morgan M.J."/>
            <person name="de Jong P."/>
            <person name="Catanese J.J."/>
            <person name="Osoegawa K."/>
            <person name="Shizuya H."/>
            <person name="Choi S."/>
            <person name="Chen Y.J."/>
        </authorList>
    </citation>
    <scope>NUCLEOTIDE SEQUENCE [LARGE SCALE GENOMIC DNA]</scope>
</reference>
<dbReference type="PANTHER" id="PTHR13161">
    <property type="entry name" value="SPLICING FACTOR SUPPRESSOR OF WHITE APRICOT"/>
    <property type="match status" value="1"/>
</dbReference>
<evidence type="ECO:0007829" key="6">
    <source>
        <dbReference type="ProteomicsDB" id="K7EP11"/>
    </source>
</evidence>
<dbReference type="SMR" id="K7EP11"/>
<evidence type="ECO:0000256" key="2">
    <source>
        <dbReference type="SAM" id="MobiDB-lite"/>
    </source>
</evidence>
<reference evidence="3" key="5">
    <citation type="submission" date="2025-09" db="UniProtKB">
        <authorList>
            <consortium name="Ensembl"/>
        </authorList>
    </citation>
    <scope>IDENTIFICATION</scope>
</reference>
<keyword evidence="4" id="KW-1185">Reference proteome</keyword>
<proteinExistence type="evidence at protein level"/>
<evidence type="ECO:0000313" key="4">
    <source>
        <dbReference type="Proteomes" id="UP000005640"/>
    </source>
</evidence>
<dbReference type="OrthoDB" id="10070965at2759"/>
<dbReference type="Antibodypedia" id="54055">
    <property type="antibodies" value="72 antibodies from 18 providers"/>
</dbReference>
<dbReference type="GeneTree" id="ENSGT00940000153892"/>
<keyword evidence="1" id="KW-0175">Coiled coil</keyword>
<dbReference type="EMBL" id="AC011489">
    <property type="status" value="NOT_ANNOTATED_CDS"/>
    <property type="molecule type" value="Genomic_DNA"/>
</dbReference>
<dbReference type="Ensembl" id="ENST00000591904.1">
    <property type="protein sequence ID" value="ENSP00000467177.1"/>
    <property type="gene ID" value="ENSG00000104859.16"/>
</dbReference>
<dbReference type="UCSC" id="uc060zvz.1">
    <property type="organism name" value="human"/>
</dbReference>
<dbReference type="MassIVE" id="K7EP11"/>
<organism evidence="3 4">
    <name type="scientific">Homo sapiens</name>
    <name type="common">Human</name>
    <dbReference type="NCBI Taxonomy" id="9606"/>
    <lineage>
        <taxon>Eukaryota</taxon>
        <taxon>Metazoa</taxon>
        <taxon>Chordata</taxon>
        <taxon>Craniata</taxon>
        <taxon>Vertebrata</taxon>
        <taxon>Euteleostomi</taxon>
        <taxon>Mammalia</taxon>
        <taxon>Eutheria</taxon>
        <taxon>Euarchontoglires</taxon>
        <taxon>Primates</taxon>
        <taxon>Haplorrhini</taxon>
        <taxon>Catarrhini</taxon>
        <taxon>Hominidae</taxon>
        <taxon>Homo</taxon>
    </lineage>
</organism>
<feature type="region of interest" description="Disordered" evidence="2">
    <location>
        <begin position="67"/>
        <end position="131"/>
    </location>
</feature>
<evidence type="ECO:0007829" key="5">
    <source>
        <dbReference type="PeptideAtlas" id="K7EP11"/>
    </source>
</evidence>
<dbReference type="HOGENOM" id="CLU_2043327_0_0_1"/>
<name>K7EP11_HUMAN</name>
<reference evidence="3 4" key="3">
    <citation type="journal article" date="2004" name="Nature">
        <title>Finishing the euchromatic sequence of the human genome.</title>
        <authorList>
            <consortium name="International Human Genome Sequencing Consortium"/>
        </authorList>
    </citation>
    <scope>NUCLEOTIDE SEQUENCE [LARGE SCALE GENOMIC DNA]</scope>
</reference>
<dbReference type="ChiTaRS" id="CLASRP">
    <property type="organism name" value="human"/>
</dbReference>
<protein>
    <submittedName>
        <fullName evidence="3">CLK4 associating serine/arginine rich protein</fullName>
    </submittedName>
</protein>
<dbReference type="InterPro" id="IPR040397">
    <property type="entry name" value="SWAP"/>
</dbReference>
<dbReference type="AlphaFoldDB" id="K7EP11"/>
<feature type="non-terminal residue" evidence="3">
    <location>
        <position position="1"/>
    </location>
</feature>
<reference evidence="3 4" key="2">
    <citation type="journal article" date="2004" name="Nature">
        <title>The DNA sequence and biology of human chromosome 19.</title>
        <authorList>
            <person name="Grimwood J."/>
            <person name="Gordon L.A."/>
            <person name="Olsen A."/>
            <person name="Terry A."/>
            <person name="Schmutz J."/>
            <person name="Lamerdin J."/>
            <person name="Hellsten U."/>
            <person name="Goodstein D."/>
            <person name="Couronne O."/>
            <person name="Tran-Gyamfi M."/>
            <person name="Aerts A."/>
            <person name="Altherr M."/>
            <person name="Ashworth L."/>
            <person name="Bajorek E."/>
            <person name="Black S."/>
            <person name="Branscomb E."/>
            <person name="Caenepeel S."/>
            <person name="Carrano A."/>
            <person name="Caoile C."/>
            <person name="Chan Y.M."/>
            <person name="Christensen M."/>
            <person name="Cleland C.A."/>
            <person name="Copeland A."/>
            <person name="Dalin E."/>
            <person name="Dehal P."/>
            <person name="Denys M."/>
            <person name="Detter J.C."/>
            <person name="Escobar J."/>
            <person name="Flowers D."/>
            <person name="Fotopulos D."/>
            <person name="Garcia C."/>
            <person name="Georgescu A.M."/>
            <person name="Glavina T."/>
            <person name="Gomez M."/>
            <person name="Gonzales E."/>
            <person name="Groza M."/>
            <person name="Hammon N."/>
            <person name="Hawkins T."/>
            <person name="Haydu L."/>
            <person name="Ho I."/>
            <person name="Huang W."/>
            <person name="Israni S."/>
            <person name="Jett J."/>
            <person name="Kadner K."/>
            <person name="Kimball H."/>
            <person name="Kobayashi A."/>
            <person name="Larionov V."/>
            <person name="Leem S.H."/>
            <person name="Lopez F."/>
            <person name="Lou Y."/>
            <person name="Lowry S."/>
            <person name="Malfatti S."/>
            <person name="Martinez D."/>
            <person name="McCready P."/>
            <person name="Medina C."/>
            <person name="Morgan J."/>
            <person name="Nelson K."/>
            <person name="Nolan M."/>
            <person name="Ovcharenko I."/>
            <person name="Pitluck S."/>
            <person name="Pollard M."/>
            <person name="Popkie A.P."/>
            <person name="Predki P."/>
            <person name="Quan G."/>
            <person name="Ramirez L."/>
            <person name="Rash S."/>
            <person name="Retterer J."/>
            <person name="Rodriguez A."/>
            <person name="Rogers S."/>
            <person name="Salamov A."/>
            <person name="Salazar A."/>
            <person name="She X."/>
            <person name="Smith D."/>
            <person name="Slezak T."/>
            <person name="Solovyev V."/>
            <person name="Thayer N."/>
            <person name="Tice H."/>
            <person name="Tsai M."/>
            <person name="Ustaszewska A."/>
            <person name="Vo N."/>
            <person name="Wagner M."/>
            <person name="Wheeler J."/>
            <person name="Wu K."/>
            <person name="Xie G."/>
            <person name="Yang J."/>
            <person name="Dubchak I."/>
            <person name="Furey T.S."/>
            <person name="DeJong P."/>
            <person name="Dickson M."/>
            <person name="Gordon D."/>
            <person name="Eichler E.E."/>
            <person name="Pennacchio L.A."/>
            <person name="Richardson P."/>
            <person name="Stubbs L."/>
            <person name="Rokhsar D.S."/>
            <person name="Myers R.M."/>
            <person name="Rubin E.M."/>
            <person name="Lucas S.M."/>
        </authorList>
    </citation>
    <scope>NUCLEOTIDE SEQUENCE [LARGE SCALE GENOMIC DNA]</scope>
</reference>
<gene>
    <name evidence="3" type="primary">CLASRP</name>
</gene>
<feature type="compositionally biased region" description="Basic residues" evidence="2">
    <location>
        <begin position="116"/>
        <end position="131"/>
    </location>
</feature>
<accession>K7EP11</accession>
<dbReference type="ExpressionAtlas" id="K7EP11">
    <property type="expression patterns" value="baseline and differential"/>
</dbReference>
<dbReference type="Ensembl" id="ENST00000591904.1">
    <property type="protein sequence ID" value="ENSP00000467177.1"/>
    <property type="gene ID" value="ENSG00000104859.15"/>
</dbReference>
<keyword evidence="5 6" id="KW-1267">Proteomics identification</keyword>
<evidence type="ECO:0000256" key="1">
    <source>
        <dbReference type="SAM" id="Coils"/>
    </source>
</evidence>
<evidence type="ECO:0000313" key="3">
    <source>
        <dbReference type="Ensembl" id="ENSP00000467177.1"/>
    </source>
</evidence>
<feature type="compositionally biased region" description="Basic and acidic residues" evidence="2">
    <location>
        <begin position="80"/>
        <end position="98"/>
    </location>
</feature>
<dbReference type="HGNC" id="HGNC:17731">
    <property type="gene designation" value="CLASRP"/>
</dbReference>
<reference evidence="3" key="4">
    <citation type="submission" date="2025-08" db="UniProtKB">
        <authorList>
            <consortium name="Ensembl"/>
        </authorList>
    </citation>
    <scope>IDENTIFICATION</scope>
</reference>
<feature type="compositionally biased region" description="Low complexity" evidence="2">
    <location>
        <begin position="99"/>
        <end position="108"/>
    </location>
</feature>